<proteinExistence type="predicted"/>
<evidence type="ECO:0000313" key="1">
    <source>
        <dbReference type="EMBL" id="MBE9465297.1"/>
    </source>
</evidence>
<evidence type="ECO:0000313" key="2">
    <source>
        <dbReference type="Proteomes" id="UP000634134"/>
    </source>
</evidence>
<dbReference type="Gene3D" id="2.60.40.1930">
    <property type="match status" value="1"/>
</dbReference>
<protein>
    <recommendedName>
        <fullName evidence="3">MG2 domain-containing protein</fullName>
    </recommendedName>
</protein>
<name>A0ABR9WIE5_9BACT</name>
<comment type="caution">
    <text evidence="1">The sequence shown here is derived from an EMBL/GenBank/DDBJ whole genome shotgun (WGS) entry which is preliminary data.</text>
</comment>
<keyword evidence="2" id="KW-1185">Reference proteome</keyword>
<accession>A0ABR9WIE5</accession>
<sequence length="789" mass="90160">MLSFPYLGKGQDNNLSEIEKKFQLFSQKAIQEKLYLHLDRSFYVVGETIWFKAYDVNGASNQLMDLSKIAYLEVMDKEQNAVIQTKFSLSGGKGNGSLIIPSSVVSGNYKVRCYTNWMKNFSSDYFFETTISVVNPFVKFDPNPDEKQEIAYDIQFFPEGGQLVRNVESKIGFRAVASDGKGINFNGVLVNQNNDTLVRFSPRKFGIGNFMFKPVAGNEYRILIKDSKGKINAYKLPEVQEQGYIMQVKDSTANLVKVIVTAQTENSESNVSLFVHAHQANIYSETKPLTSGKAVFVLEKNKIGEGINQITIFNASGKPVSERLYFKRPAKDFIVDGKVSKQEYNTRDKVIMDLTTNSDATIAEMSNLSVSVFLADSIQNDDQENISSYLYLSSDLKGNVESPEYYAQRNSNEIDSDLDNLMITQGWRRFKWDDVFSKTPVTYANLPEFDGHFIYGKVFNTISNEPASGINTYLAAPDFPARLYFSQSDATGAIRFEVKEFFGPKEITIQTNLSLDSTYRFEMANPFSKQPLKVGLKSFFFDKKLENQLLRRTVNMQTGNSFLPKIYKENKYVFSDSIAFFGAPDEKYFLDDFTRFPTMEEVMREYVRGVMVRRRQKEFHFRMVDKLFPQTIFNTDPLILLDGIPVFNTDKIMAFDPLKVKKIELMNAHYYLGWGDFTGIVSLSTYRGDLAGFEMDPRVLVLPYEGAQIKREFYEPKYDTQVKLQSRVPDFRNLLHWAPDIDTDVQGKAQLSFYTSDQPGRYRVIIQGITKTGLAGSKTFSFEVTRRSL</sequence>
<gene>
    <name evidence="1" type="ORF">IEE83_25740</name>
</gene>
<evidence type="ECO:0008006" key="3">
    <source>
        <dbReference type="Google" id="ProtNLM"/>
    </source>
</evidence>
<organism evidence="1 2">
    <name type="scientific">Dyadobacter subterraneus</name>
    <dbReference type="NCBI Taxonomy" id="2773304"/>
    <lineage>
        <taxon>Bacteria</taxon>
        <taxon>Pseudomonadati</taxon>
        <taxon>Bacteroidota</taxon>
        <taxon>Cytophagia</taxon>
        <taxon>Cytophagales</taxon>
        <taxon>Spirosomataceae</taxon>
        <taxon>Dyadobacter</taxon>
    </lineage>
</organism>
<dbReference type="Proteomes" id="UP000634134">
    <property type="component" value="Unassembled WGS sequence"/>
</dbReference>
<dbReference type="EMBL" id="JACYGY010000002">
    <property type="protein sequence ID" value="MBE9465297.1"/>
    <property type="molecule type" value="Genomic_DNA"/>
</dbReference>
<reference evidence="2" key="1">
    <citation type="submission" date="2023-07" db="EMBL/GenBank/DDBJ databases">
        <title>Dyadobacter sp. nov 'subterranea' isolated from contaminted grondwater.</title>
        <authorList>
            <person name="Szabo I."/>
            <person name="Al-Omari J."/>
            <person name="Szerdahelyi S.G."/>
            <person name="Rado J."/>
        </authorList>
    </citation>
    <scope>NUCLEOTIDE SEQUENCE [LARGE SCALE GENOMIC DNA]</scope>
    <source>
        <strain evidence="2">UP-52</strain>
    </source>
</reference>